<evidence type="ECO:0000313" key="2">
    <source>
        <dbReference type="EMBL" id="CAD8082915.1"/>
    </source>
</evidence>
<comment type="caution">
    <text evidence="2">The sequence shown here is derived from an EMBL/GenBank/DDBJ whole genome shotgun (WGS) entry which is preliminary data.</text>
</comment>
<protein>
    <submittedName>
        <fullName evidence="2">Uncharacterized protein</fullName>
    </submittedName>
</protein>
<keyword evidence="3" id="KW-1185">Reference proteome</keyword>
<evidence type="ECO:0000313" key="3">
    <source>
        <dbReference type="Proteomes" id="UP000688137"/>
    </source>
</evidence>
<evidence type="ECO:0000256" key="1">
    <source>
        <dbReference type="SAM" id="Coils"/>
    </source>
</evidence>
<sequence>MKQRKVQTPQEIIAFLKSFKNYIKKTHSLSPQSRCQTNVQTAKKMMHQDHLLKSPTDRKQNNEFVCEGIEKKIESLANQIKDLQTKQEQLENQHYQLSKSVKKLNLDKKHQLQERSQMIKKLDQMIDIQLKQEENLNQFKQLFASRKLIN</sequence>
<dbReference type="Proteomes" id="UP000688137">
    <property type="component" value="Unassembled WGS sequence"/>
</dbReference>
<gene>
    <name evidence="2" type="ORF">PPRIM_AZ9-3.1.T0690017</name>
</gene>
<keyword evidence="1" id="KW-0175">Coiled coil</keyword>
<organism evidence="2 3">
    <name type="scientific">Paramecium primaurelia</name>
    <dbReference type="NCBI Taxonomy" id="5886"/>
    <lineage>
        <taxon>Eukaryota</taxon>
        <taxon>Sar</taxon>
        <taxon>Alveolata</taxon>
        <taxon>Ciliophora</taxon>
        <taxon>Intramacronucleata</taxon>
        <taxon>Oligohymenophorea</taxon>
        <taxon>Peniculida</taxon>
        <taxon>Parameciidae</taxon>
        <taxon>Paramecium</taxon>
    </lineage>
</organism>
<accession>A0A8S1N141</accession>
<proteinExistence type="predicted"/>
<name>A0A8S1N141_PARPR</name>
<feature type="coiled-coil region" evidence="1">
    <location>
        <begin position="66"/>
        <end position="100"/>
    </location>
</feature>
<dbReference type="OMA" id="QNNEFLC"/>
<dbReference type="EMBL" id="CAJJDM010000072">
    <property type="protein sequence ID" value="CAD8082915.1"/>
    <property type="molecule type" value="Genomic_DNA"/>
</dbReference>
<reference evidence="2" key="1">
    <citation type="submission" date="2021-01" db="EMBL/GenBank/DDBJ databases">
        <authorList>
            <consortium name="Genoscope - CEA"/>
            <person name="William W."/>
        </authorList>
    </citation>
    <scope>NUCLEOTIDE SEQUENCE</scope>
</reference>
<dbReference type="AlphaFoldDB" id="A0A8S1N141"/>